<organism evidence="2 3">
    <name type="scientific">Phtheirospermum japonicum</name>
    <dbReference type="NCBI Taxonomy" id="374723"/>
    <lineage>
        <taxon>Eukaryota</taxon>
        <taxon>Viridiplantae</taxon>
        <taxon>Streptophyta</taxon>
        <taxon>Embryophyta</taxon>
        <taxon>Tracheophyta</taxon>
        <taxon>Spermatophyta</taxon>
        <taxon>Magnoliopsida</taxon>
        <taxon>eudicotyledons</taxon>
        <taxon>Gunneridae</taxon>
        <taxon>Pentapetalae</taxon>
        <taxon>asterids</taxon>
        <taxon>lamiids</taxon>
        <taxon>Lamiales</taxon>
        <taxon>Orobanchaceae</taxon>
        <taxon>Orobanchaceae incertae sedis</taxon>
        <taxon>Phtheirospermum</taxon>
    </lineage>
</organism>
<dbReference type="PANTHER" id="PTHR36888:SF2">
    <property type="entry name" value="TETRATRICOPEPTIDE REPEAT (TPR)-LIKE SUPERFAMILY PROTEIN"/>
    <property type="match status" value="1"/>
</dbReference>
<protein>
    <submittedName>
        <fullName evidence="2">Uncharacterized protein</fullName>
    </submittedName>
</protein>
<dbReference type="OrthoDB" id="1731313at2759"/>
<reference evidence="2" key="1">
    <citation type="submission" date="2020-07" db="EMBL/GenBank/DDBJ databases">
        <title>Ethylene signaling mediates host invasion by parasitic plants.</title>
        <authorList>
            <person name="Yoshida S."/>
        </authorList>
    </citation>
    <scope>NUCLEOTIDE SEQUENCE</scope>
    <source>
        <strain evidence="2">Okayama</strain>
    </source>
</reference>
<dbReference type="PANTHER" id="PTHR36888">
    <property type="entry name" value="TETRATRICOPEPTIDE-LIKE HELICAL DOMAIN-CONTAINING PROTEIN-RELATED"/>
    <property type="match status" value="1"/>
</dbReference>
<feature type="compositionally biased region" description="Acidic residues" evidence="1">
    <location>
        <begin position="16"/>
        <end position="28"/>
    </location>
</feature>
<gene>
    <name evidence="2" type="ORF">PHJA_002404300</name>
</gene>
<dbReference type="Proteomes" id="UP000653305">
    <property type="component" value="Unassembled WGS sequence"/>
</dbReference>
<dbReference type="EMBL" id="BMAC01000758">
    <property type="protein sequence ID" value="GFQ02603.1"/>
    <property type="molecule type" value="Genomic_DNA"/>
</dbReference>
<accession>A0A830CWD1</accession>
<proteinExistence type="predicted"/>
<name>A0A830CWD1_9LAMI</name>
<sequence>MENEGNPSKMPAVNVDSDEDQREEEELTVTDSGVVVTEKREQFSSFGEAQSSRISLRRLRASQMIKGCPPFLNRKEIEVAKAYVDNERPPFQAPVKHFSCGLQQWGAALQHRSWLRLSRSREKVKLLQQARRLYEDALDMDSGNRPQKQALSSYFYVILLFFIFKWSSEPMHVPDDHNRLHWVKTQPGPAKHNHRSMSHWRPIDTRSTHNRRTIDTVIFPTSTEGHFWKFWEKLPFCPHFHLFKT</sequence>
<evidence type="ECO:0000256" key="1">
    <source>
        <dbReference type="SAM" id="MobiDB-lite"/>
    </source>
</evidence>
<comment type="caution">
    <text evidence="2">The sequence shown here is derived from an EMBL/GenBank/DDBJ whole genome shotgun (WGS) entry which is preliminary data.</text>
</comment>
<evidence type="ECO:0000313" key="2">
    <source>
        <dbReference type="EMBL" id="GFQ02603.1"/>
    </source>
</evidence>
<feature type="region of interest" description="Disordered" evidence="1">
    <location>
        <begin position="1"/>
        <end position="33"/>
    </location>
</feature>
<dbReference type="AlphaFoldDB" id="A0A830CWD1"/>
<evidence type="ECO:0000313" key="3">
    <source>
        <dbReference type="Proteomes" id="UP000653305"/>
    </source>
</evidence>
<keyword evidence="3" id="KW-1185">Reference proteome</keyword>